<evidence type="ECO:0000313" key="3">
    <source>
        <dbReference type="EMBL" id="RJP25086.1"/>
    </source>
</evidence>
<evidence type="ECO:0000256" key="1">
    <source>
        <dbReference type="SAM" id="MobiDB-lite"/>
    </source>
</evidence>
<comment type="caution">
    <text evidence="3">The sequence shown here is derived from an EMBL/GenBank/DDBJ whole genome shotgun (WGS) entry which is preliminary data.</text>
</comment>
<reference evidence="3 4" key="1">
    <citation type="journal article" date="2017" name="ISME J.">
        <title>Energy and carbon metabolisms in a deep terrestrial subsurface fluid microbial community.</title>
        <authorList>
            <person name="Momper L."/>
            <person name="Jungbluth S.P."/>
            <person name="Lee M.D."/>
            <person name="Amend J.P."/>
        </authorList>
    </citation>
    <scope>NUCLEOTIDE SEQUENCE [LARGE SCALE GENOMIC DNA]</scope>
    <source>
        <strain evidence="3">SURF_5</strain>
    </source>
</reference>
<dbReference type="Proteomes" id="UP000265882">
    <property type="component" value="Unassembled WGS sequence"/>
</dbReference>
<keyword evidence="2" id="KW-0472">Membrane</keyword>
<keyword evidence="2" id="KW-1133">Transmembrane helix</keyword>
<feature type="compositionally biased region" description="Basic and acidic residues" evidence="1">
    <location>
        <begin position="1"/>
        <end position="13"/>
    </location>
</feature>
<feature type="transmembrane region" description="Helical" evidence="2">
    <location>
        <begin position="109"/>
        <end position="127"/>
    </location>
</feature>
<name>A0A3A4P3Q8_ABYX5</name>
<accession>A0A3A4P3Q8</accession>
<proteinExistence type="predicted"/>
<sequence>MKEFSYEGVDRKGRSVSGTTSAESAAEVKAQLQKFGFSKINIREGGTEPVSAESSGSSPGKLGDDYVQKMVDGLIEVSEPATEEAAEEDEWRRADVIAKVKKRRRRENIGFGIIIAVLAIIVLYYVYDKATAITAPQPKIIMRSSSQMLTFKDVYVKDDQLFFTVFSRDWNGNVRVDFKAWDPFDEQIDFGTARLGYLGEHYGADPQKTSTFQLKKTRFYERIEILVSGDEGK</sequence>
<evidence type="ECO:0000256" key="2">
    <source>
        <dbReference type="SAM" id="Phobius"/>
    </source>
</evidence>
<dbReference type="EMBL" id="QZKU01000026">
    <property type="protein sequence ID" value="RJP25086.1"/>
    <property type="molecule type" value="Genomic_DNA"/>
</dbReference>
<organism evidence="3 4">
    <name type="scientific">Abyssobacteria bacterium (strain SURF_5)</name>
    <dbReference type="NCBI Taxonomy" id="2093360"/>
    <lineage>
        <taxon>Bacteria</taxon>
        <taxon>Pseudomonadati</taxon>
        <taxon>Candidatus Hydrogenedentota</taxon>
        <taxon>Candidatus Abyssobacteria</taxon>
    </lineage>
</organism>
<gene>
    <name evidence="3" type="ORF">C4520_02930</name>
</gene>
<evidence type="ECO:0000313" key="4">
    <source>
        <dbReference type="Proteomes" id="UP000265882"/>
    </source>
</evidence>
<keyword evidence="2" id="KW-0812">Transmembrane</keyword>
<dbReference type="AlphaFoldDB" id="A0A3A4P3Q8"/>
<feature type="region of interest" description="Disordered" evidence="1">
    <location>
        <begin position="1"/>
        <end position="23"/>
    </location>
</feature>
<protein>
    <submittedName>
        <fullName evidence="3">Uncharacterized protein</fullName>
    </submittedName>
</protein>